<sequence length="37" mass="4416">MEKIAPIDDTLVYEKIRIRLLKWEESLMRMACGRHAV</sequence>
<dbReference type="Proteomes" id="UP000075424">
    <property type="component" value="Unassembled WGS sequence"/>
</dbReference>
<organism evidence="1 2">
    <name type="scientific">Geobacillus stearothermophilus</name>
    <name type="common">Bacillus stearothermophilus</name>
    <dbReference type="NCBI Taxonomy" id="1422"/>
    <lineage>
        <taxon>Bacteria</taxon>
        <taxon>Bacillati</taxon>
        <taxon>Bacillota</taxon>
        <taxon>Bacilli</taxon>
        <taxon>Bacillales</taxon>
        <taxon>Anoxybacillaceae</taxon>
        <taxon>Geobacillus</taxon>
    </lineage>
</organism>
<name>A0A150MSQ3_GEOSE</name>
<evidence type="ECO:0000313" key="1">
    <source>
        <dbReference type="EMBL" id="KYD27365.1"/>
    </source>
</evidence>
<dbReference type="AlphaFoldDB" id="A0A150MSQ3"/>
<dbReference type="PATRIC" id="fig|1422.18.peg.3048"/>
<protein>
    <submittedName>
        <fullName evidence="1">Uncharacterized protein</fullName>
    </submittedName>
</protein>
<evidence type="ECO:0000313" key="2">
    <source>
        <dbReference type="Proteomes" id="UP000075424"/>
    </source>
</evidence>
<comment type="caution">
    <text evidence="1">The sequence shown here is derived from an EMBL/GenBank/DDBJ whole genome shotgun (WGS) entry which is preliminary data.</text>
</comment>
<accession>A0A150MSQ3</accession>
<dbReference type="EMBL" id="LQYV01000054">
    <property type="protein sequence ID" value="KYD27365.1"/>
    <property type="molecule type" value="Genomic_DNA"/>
</dbReference>
<gene>
    <name evidence="1" type="ORF">B4109_2790</name>
</gene>
<reference evidence="1 2" key="1">
    <citation type="submission" date="2016-01" db="EMBL/GenBank/DDBJ databases">
        <title>Draft Genome Sequences of Seven Thermophilic Sporeformers Isolated from Foods.</title>
        <authorList>
            <person name="Berendsen E.M."/>
            <person name="Wells-Bennik M.H."/>
            <person name="Krawcyk A.O."/>
            <person name="De Jong A."/>
            <person name="Holsappel S."/>
            <person name="Eijlander R.T."/>
            <person name="Kuipers O.P."/>
        </authorList>
    </citation>
    <scope>NUCLEOTIDE SEQUENCE [LARGE SCALE GENOMIC DNA]</scope>
    <source>
        <strain evidence="1 2">B4109</strain>
    </source>
</reference>
<proteinExistence type="predicted"/>